<evidence type="ECO:0000313" key="2">
    <source>
        <dbReference type="EMBL" id="EEA25694.1"/>
    </source>
</evidence>
<dbReference type="EMBL" id="DS995900">
    <property type="protein sequence ID" value="EEA25694.1"/>
    <property type="molecule type" value="Genomic_DNA"/>
</dbReference>
<dbReference type="PANTHER" id="PTHR36448">
    <property type="entry name" value="BLR7373 PROTEIN"/>
    <property type="match status" value="1"/>
</dbReference>
<name>B6QCP0_TALMQ</name>
<dbReference type="CDD" id="cd02219">
    <property type="entry name" value="cupin_YjlB-like"/>
    <property type="match status" value="1"/>
</dbReference>
<dbReference type="SUPFAM" id="SSF51182">
    <property type="entry name" value="RmlC-like cupins"/>
    <property type="match status" value="1"/>
</dbReference>
<organism evidence="2 3">
    <name type="scientific">Talaromyces marneffei (strain ATCC 18224 / CBS 334.59 / QM 7333)</name>
    <name type="common">Penicillium marneffei</name>
    <dbReference type="NCBI Taxonomy" id="441960"/>
    <lineage>
        <taxon>Eukaryota</taxon>
        <taxon>Fungi</taxon>
        <taxon>Dikarya</taxon>
        <taxon>Ascomycota</taxon>
        <taxon>Pezizomycotina</taxon>
        <taxon>Eurotiomycetes</taxon>
        <taxon>Eurotiomycetidae</taxon>
        <taxon>Eurotiales</taxon>
        <taxon>Trichocomaceae</taxon>
        <taxon>Talaromyces</taxon>
        <taxon>Talaromyces sect. Talaromyces</taxon>
    </lineage>
</organism>
<protein>
    <recommendedName>
        <fullName evidence="4">Cupin type-1 domain-containing protein</fullName>
    </recommendedName>
</protein>
<dbReference type="STRING" id="441960.B6QCP0"/>
<dbReference type="Proteomes" id="UP000001294">
    <property type="component" value="Unassembled WGS sequence"/>
</dbReference>
<keyword evidence="3" id="KW-1185">Reference proteome</keyword>
<dbReference type="AlphaFoldDB" id="B6QCP0"/>
<proteinExistence type="predicted"/>
<dbReference type="InterPro" id="IPR014710">
    <property type="entry name" value="RmlC-like_jellyroll"/>
</dbReference>
<accession>B6QCP0</accession>
<feature type="compositionally biased region" description="Polar residues" evidence="1">
    <location>
        <begin position="36"/>
        <end position="47"/>
    </location>
</feature>
<dbReference type="OrthoDB" id="2589563at2759"/>
<evidence type="ECO:0008006" key="4">
    <source>
        <dbReference type="Google" id="ProtNLM"/>
    </source>
</evidence>
<reference evidence="3" key="1">
    <citation type="journal article" date="2015" name="Genome Announc.">
        <title>Genome sequence of the AIDS-associated pathogen Penicillium marneffei (ATCC18224) and its near taxonomic relative Talaromyces stipitatus (ATCC10500).</title>
        <authorList>
            <person name="Nierman W.C."/>
            <person name="Fedorova-Abrams N.D."/>
            <person name="Andrianopoulos A."/>
        </authorList>
    </citation>
    <scope>NUCLEOTIDE SEQUENCE [LARGE SCALE GENOMIC DNA]</scope>
    <source>
        <strain evidence="3">ATCC 18224 / CBS 334.59 / QM 7333</strain>
    </source>
</reference>
<dbReference type="PhylomeDB" id="B6QCP0"/>
<evidence type="ECO:0000256" key="1">
    <source>
        <dbReference type="SAM" id="MobiDB-lite"/>
    </source>
</evidence>
<gene>
    <name evidence="2" type="ORF">PMAA_067920</name>
</gene>
<sequence>MKTRKQDNQCEENAGAETNSNAHVDDACTRSAPLSVRTSDTANTNLGVNPPEHAEREQARSAALGSIPARKAASSTAHKCFLYVNLHNPNTSVHNKPLLIYHSTLDKDVSASQVTNHLKEVDVVVPQWQSSIYKQTHIDSTTHGVVSVVSGRARFCFGGEENPERVERVVEVGDVTITPAGVAHRLLEDQSGGFIMVGSYPRGKNWDICYGAGDEHEDEIQSAISQLPSFDHDPIYRRDRPAI</sequence>
<dbReference type="InterPro" id="IPR047121">
    <property type="entry name" value="YjiB-like"/>
</dbReference>
<evidence type="ECO:0000313" key="3">
    <source>
        <dbReference type="Proteomes" id="UP000001294"/>
    </source>
</evidence>
<dbReference type="PANTHER" id="PTHR36448:SF3">
    <property type="entry name" value="CUPIN TYPE-2 DOMAIN-CONTAINING PROTEIN"/>
    <property type="match status" value="1"/>
</dbReference>
<feature type="region of interest" description="Disordered" evidence="1">
    <location>
        <begin position="1"/>
        <end position="67"/>
    </location>
</feature>
<dbReference type="HOGENOM" id="CLU_1142896_0_0_1"/>
<dbReference type="VEuPathDB" id="FungiDB:PMAA_067920"/>
<dbReference type="Gene3D" id="2.60.120.10">
    <property type="entry name" value="Jelly Rolls"/>
    <property type="match status" value="1"/>
</dbReference>
<dbReference type="InterPro" id="IPR011051">
    <property type="entry name" value="RmlC_Cupin_sf"/>
</dbReference>